<gene>
    <name evidence="2" type="ORF">KQP59_00170</name>
</gene>
<dbReference type="GeneID" id="75113240"/>
<dbReference type="Proteomes" id="UP001156216">
    <property type="component" value="Chromosome"/>
</dbReference>
<feature type="coiled-coil region" evidence="1">
    <location>
        <begin position="87"/>
        <end position="114"/>
    </location>
</feature>
<evidence type="ECO:0000313" key="3">
    <source>
        <dbReference type="Proteomes" id="UP001156216"/>
    </source>
</evidence>
<evidence type="ECO:0008006" key="4">
    <source>
        <dbReference type="Google" id="ProtNLM"/>
    </source>
</evidence>
<reference evidence="2" key="1">
    <citation type="submission" date="2021-06" db="EMBL/GenBank/DDBJ databases">
        <title>Interrogation of the integrated mobile genetic elements in gut-associated Bacteroides with a consensus prediction approach.</title>
        <authorList>
            <person name="Campbell D.E."/>
            <person name="Leigh J.R."/>
            <person name="Kim T."/>
            <person name="England W."/>
            <person name="Whitaker R.J."/>
            <person name="Degnan P.H."/>
        </authorList>
    </citation>
    <scope>NUCLEOTIDE SEQUENCE</scope>
    <source>
        <strain evidence="2">VPI-BTDOT2</strain>
    </source>
</reference>
<evidence type="ECO:0000256" key="1">
    <source>
        <dbReference type="SAM" id="Coils"/>
    </source>
</evidence>
<keyword evidence="1" id="KW-0175">Coiled coil</keyword>
<sequence length="114" mass="13370">MDELQNIEFERLFENSGANNKSQFILAALFDKPMKVVKIDKAATDYYIKLTNLQSEYRRIGVNYNQAVKALHTGLSEKKALAMLYKLEQLTIELISLNREIIRLTQEFEQWLQK</sequence>
<dbReference type="InterPro" id="IPR045788">
    <property type="entry name" value="MobC_2"/>
</dbReference>
<dbReference type="NCBIfam" id="NF041324">
    <property type="entry name" value="Bacteroid_MobA"/>
    <property type="match status" value="1"/>
</dbReference>
<dbReference type="Pfam" id="PF19514">
    <property type="entry name" value="MobC_2"/>
    <property type="match status" value="1"/>
</dbReference>
<dbReference type="AlphaFoldDB" id="A0AA46UIC7"/>
<name>A0AA46UIC7_BACT4</name>
<dbReference type="EMBL" id="CP083681">
    <property type="protein sequence ID" value="UYU73983.1"/>
    <property type="molecule type" value="Genomic_DNA"/>
</dbReference>
<dbReference type="RefSeq" id="WP_224202605.1">
    <property type="nucleotide sequence ID" value="NZ_CP012937.1"/>
</dbReference>
<accession>A0AA46UIC7</accession>
<proteinExistence type="predicted"/>
<organism evidence="2 3">
    <name type="scientific">Bacteroides thetaiotaomicron</name>
    <dbReference type="NCBI Taxonomy" id="818"/>
    <lineage>
        <taxon>Bacteria</taxon>
        <taxon>Pseudomonadati</taxon>
        <taxon>Bacteroidota</taxon>
        <taxon>Bacteroidia</taxon>
        <taxon>Bacteroidales</taxon>
        <taxon>Bacteroidaceae</taxon>
        <taxon>Bacteroides</taxon>
    </lineage>
</organism>
<evidence type="ECO:0000313" key="2">
    <source>
        <dbReference type="EMBL" id="UYU73983.1"/>
    </source>
</evidence>
<protein>
    <recommendedName>
        <fullName evidence="4">Mobilization protein</fullName>
    </recommendedName>
</protein>